<evidence type="ECO:0000313" key="10">
    <source>
        <dbReference type="Proteomes" id="UP000029719"/>
    </source>
</evidence>
<dbReference type="PANTHER" id="PTHR24286:SF24">
    <property type="entry name" value="LANOSTEROL 14-ALPHA DEMETHYLASE"/>
    <property type="match status" value="1"/>
</dbReference>
<dbReference type="RefSeq" id="WP_037017857.1">
    <property type="nucleotide sequence ID" value="NZ_JRMB01000003.1"/>
</dbReference>
<reference evidence="9 10" key="1">
    <citation type="submission" date="2014-09" db="EMBL/GenBank/DDBJ databases">
        <title>Genome sequence of Pseudomonas lutea strain DSM 17257T.</title>
        <authorList>
            <person name="Kwak Y."/>
            <person name="Shin J.-H."/>
        </authorList>
    </citation>
    <scope>NUCLEOTIDE SEQUENCE [LARGE SCALE GENOMIC DNA]</scope>
    <source>
        <strain evidence="9 10">DSM 17257</strain>
    </source>
</reference>
<dbReference type="OrthoDB" id="9764248at2"/>
<evidence type="ECO:0000256" key="8">
    <source>
        <dbReference type="PIRSR" id="PIRSR602401-1"/>
    </source>
</evidence>
<evidence type="ECO:0000256" key="6">
    <source>
        <dbReference type="ARBA" id="ARBA00023004"/>
    </source>
</evidence>
<comment type="similarity">
    <text evidence="2">Belongs to the cytochrome P450 family.</text>
</comment>
<dbReference type="SUPFAM" id="SSF48264">
    <property type="entry name" value="Cytochrome P450"/>
    <property type="match status" value="1"/>
</dbReference>
<evidence type="ECO:0000256" key="4">
    <source>
        <dbReference type="ARBA" id="ARBA00022723"/>
    </source>
</evidence>
<comment type="cofactor">
    <cofactor evidence="1 8">
        <name>heme</name>
        <dbReference type="ChEBI" id="CHEBI:30413"/>
    </cofactor>
</comment>
<proteinExistence type="inferred from homology"/>
<dbReference type="GO" id="GO:0004497">
    <property type="term" value="F:monooxygenase activity"/>
    <property type="evidence" value="ECO:0007669"/>
    <property type="project" value="UniProtKB-KW"/>
</dbReference>
<dbReference type="Pfam" id="PF00067">
    <property type="entry name" value="p450"/>
    <property type="match status" value="1"/>
</dbReference>
<evidence type="ECO:0000256" key="2">
    <source>
        <dbReference type="ARBA" id="ARBA00010617"/>
    </source>
</evidence>
<evidence type="ECO:0000256" key="5">
    <source>
        <dbReference type="ARBA" id="ARBA00023002"/>
    </source>
</evidence>
<protein>
    <recommendedName>
        <fullName evidence="11">Cytochrome P450</fullName>
    </recommendedName>
</protein>
<dbReference type="InterPro" id="IPR001128">
    <property type="entry name" value="Cyt_P450"/>
</dbReference>
<dbReference type="EMBL" id="JRMB01000003">
    <property type="protein sequence ID" value="KGF62515.1"/>
    <property type="molecule type" value="Genomic_DNA"/>
</dbReference>
<organism evidence="9 10">
    <name type="scientific">Pseudomonas lutea</name>
    <dbReference type="NCBI Taxonomy" id="243924"/>
    <lineage>
        <taxon>Bacteria</taxon>
        <taxon>Pseudomonadati</taxon>
        <taxon>Pseudomonadota</taxon>
        <taxon>Gammaproteobacteria</taxon>
        <taxon>Pseudomonadales</taxon>
        <taxon>Pseudomonadaceae</taxon>
        <taxon>Pseudomonas</taxon>
    </lineage>
</organism>
<dbReference type="PRINTS" id="PR00463">
    <property type="entry name" value="EP450I"/>
</dbReference>
<accession>A0A9X0EB52</accession>
<feature type="binding site" description="axial binding residue" evidence="8">
    <location>
        <position position="363"/>
    </location>
    <ligand>
        <name>heme</name>
        <dbReference type="ChEBI" id="CHEBI:30413"/>
    </ligand>
    <ligandPart>
        <name>Fe</name>
        <dbReference type="ChEBI" id="CHEBI:18248"/>
    </ligandPart>
</feature>
<keyword evidence="3 8" id="KW-0349">Heme</keyword>
<dbReference type="PANTHER" id="PTHR24286">
    <property type="entry name" value="CYTOCHROME P450 26"/>
    <property type="match status" value="1"/>
</dbReference>
<dbReference type="Gene3D" id="1.10.630.10">
    <property type="entry name" value="Cytochrome P450"/>
    <property type="match status" value="1"/>
</dbReference>
<evidence type="ECO:0000256" key="3">
    <source>
        <dbReference type="ARBA" id="ARBA00022617"/>
    </source>
</evidence>
<dbReference type="GO" id="GO:0020037">
    <property type="term" value="F:heme binding"/>
    <property type="evidence" value="ECO:0007669"/>
    <property type="project" value="InterPro"/>
</dbReference>
<comment type="caution">
    <text evidence="9">The sequence shown here is derived from an EMBL/GenBank/DDBJ whole genome shotgun (WGS) entry which is preliminary data.</text>
</comment>
<keyword evidence="4 8" id="KW-0479">Metal-binding</keyword>
<dbReference type="InterPro" id="IPR002401">
    <property type="entry name" value="Cyt_P450_E_grp-I"/>
</dbReference>
<dbReference type="GO" id="GO:0016705">
    <property type="term" value="F:oxidoreductase activity, acting on paired donors, with incorporation or reduction of molecular oxygen"/>
    <property type="evidence" value="ECO:0007669"/>
    <property type="project" value="InterPro"/>
</dbReference>
<evidence type="ECO:0000256" key="7">
    <source>
        <dbReference type="ARBA" id="ARBA00023033"/>
    </source>
</evidence>
<keyword evidence="6 8" id="KW-0408">Iron</keyword>
<evidence type="ECO:0008006" key="11">
    <source>
        <dbReference type="Google" id="ProtNLM"/>
    </source>
</evidence>
<evidence type="ECO:0000313" key="9">
    <source>
        <dbReference type="EMBL" id="KGF62515.1"/>
    </source>
</evidence>
<keyword evidence="5" id="KW-0560">Oxidoreductase</keyword>
<dbReference type="CDD" id="cd11067">
    <property type="entry name" value="CYP152"/>
    <property type="match status" value="1"/>
</dbReference>
<dbReference type="Proteomes" id="UP000029719">
    <property type="component" value="Unassembled WGS sequence"/>
</dbReference>
<dbReference type="AlphaFoldDB" id="A0A9X0EB52"/>
<dbReference type="GO" id="GO:0016125">
    <property type="term" value="P:sterol metabolic process"/>
    <property type="evidence" value="ECO:0007669"/>
    <property type="project" value="TreeGrafter"/>
</dbReference>
<gene>
    <name evidence="9" type="ORF">LT42_21890</name>
</gene>
<dbReference type="InterPro" id="IPR036396">
    <property type="entry name" value="Cyt_P450_sf"/>
</dbReference>
<keyword evidence="7" id="KW-0503">Monooxygenase</keyword>
<evidence type="ECO:0000256" key="1">
    <source>
        <dbReference type="ARBA" id="ARBA00001971"/>
    </source>
</evidence>
<dbReference type="GO" id="GO:0005506">
    <property type="term" value="F:iron ion binding"/>
    <property type="evidence" value="ECO:0007669"/>
    <property type="project" value="InterPro"/>
</dbReference>
<name>A0A9X0EB52_9PSED</name>
<sequence>MADVPDSARFDESVRLLIEGYGFISKRCKALQSDVFQTRLLGRRTLCMKGEPAAQLFYDEARFTREKAAPLMLQTTLLGRGGVQALDGQAHRVRKRMFLSLLTQSGIDALLAQAEREWDSRMHELTTATDAPIDLFVEVQAIFCRAVCAWAGMPLRSEDVAPVRADLASLIDGAGSVGPRYLRSVIARRRAERWCGRWIKRTRAGEYVPAADSALAVISAHVDANGRPLSVKTAAVELLNVLRPTVAVAHFVLFCALNLRWHPEWRDRLVEQPQLVEPFVQEVRRLHSFFPFAAARVRQTFSWQGLEFKKGRRVLLDLFGTNRDGTLWADAELFRPERFVHKTPGAFEFITQGGGSPEEGHRCPGERLTIALLKLTTLKLVNDVEYSDHSLPADIDLRRLPMLPTDRYLIKGIRASSTSVHPD</sequence>